<sequence length="542" mass="60447">MEQLVNFIIRPPRADYSPKNDLLEDEFMLKGRWFHRKDLVIVNSRGHKLQCSHYTPVTIPEGKPLPCVIYCHGNSGCRADASEAAIILLPSNITVFTLDFSGSGLSDGEHVTLGWYEKDDLRAVVNHLRSDGNVSYIGLWGRSMGAVTSLMYAAEDPSVAGMVLDSPFSILVDLMMELVDTYKYPLPKFTVKLAIQHMRKVIKKKANFDIMDLDTIQVAKCCFVPVLLGHATDDDFIRPHHSDRIFESYAGDKNVIKFDGDHNSPRPQFYFDSITIFFHNVLNPPSVVFDEHDYHAMHEFFDKDSWATVHEVEYSSCNGTEPSSERSGRTEDAISQLRSKRPMSRTEVPPDISQGKQFGEPSHQDGTKTDDEYAEYSFDGLDGLSDVPSSIEDEERMLMEAIMQSLKEMEALHPQEEMQPKAEQSPLVQSNTPVEASTAESSRQSEATGSSISPSTDSESSADLAKSVPISYSDDPAAKKNSSGHESQSNSNSSSVDHNFLAQDVDTEAGTQARLVVEKGPSLNVLDGLAQRWRLSFFKNNR</sequence>
<accession>A0ACB7VR09</accession>
<dbReference type="EC" id="3.1.1.73" evidence="1"/>
<comment type="caution">
    <text evidence="1">The sequence shown here is derived from an EMBL/GenBank/DDBJ whole genome shotgun (WGS) entry which is preliminary data.</text>
</comment>
<dbReference type="Proteomes" id="UP000827976">
    <property type="component" value="Chromosome 7"/>
</dbReference>
<evidence type="ECO:0000313" key="2">
    <source>
        <dbReference type="Proteomes" id="UP000827976"/>
    </source>
</evidence>
<keyword evidence="1" id="KW-0378">Hydrolase</keyword>
<dbReference type="EMBL" id="CM037017">
    <property type="protein sequence ID" value="KAH7676906.1"/>
    <property type="molecule type" value="Genomic_DNA"/>
</dbReference>
<reference evidence="2" key="1">
    <citation type="journal article" date="2022" name="Nat. Commun.">
        <title>Chromosome evolution and the genetic basis of agronomically important traits in greater yam.</title>
        <authorList>
            <person name="Bredeson J.V."/>
            <person name="Lyons J.B."/>
            <person name="Oniyinde I.O."/>
            <person name="Okereke N.R."/>
            <person name="Kolade O."/>
            <person name="Nnabue I."/>
            <person name="Nwadili C.O."/>
            <person name="Hribova E."/>
            <person name="Parker M."/>
            <person name="Nwogha J."/>
            <person name="Shu S."/>
            <person name="Carlson J."/>
            <person name="Kariba R."/>
            <person name="Muthemba S."/>
            <person name="Knop K."/>
            <person name="Barton G.J."/>
            <person name="Sherwood A.V."/>
            <person name="Lopez-Montes A."/>
            <person name="Asiedu R."/>
            <person name="Jamnadass R."/>
            <person name="Muchugi A."/>
            <person name="Goodstein D."/>
            <person name="Egesi C.N."/>
            <person name="Featherston J."/>
            <person name="Asfaw A."/>
            <person name="Simpson G.G."/>
            <person name="Dolezel J."/>
            <person name="Hendre P.S."/>
            <person name="Van Deynze A."/>
            <person name="Kumar P.L."/>
            <person name="Obidiegwu J.E."/>
            <person name="Bhattacharjee R."/>
            <person name="Rokhsar D.S."/>
        </authorList>
    </citation>
    <scope>NUCLEOTIDE SEQUENCE [LARGE SCALE GENOMIC DNA]</scope>
    <source>
        <strain evidence="2">cv. TDa95/00328</strain>
    </source>
</reference>
<evidence type="ECO:0000313" key="1">
    <source>
        <dbReference type="EMBL" id="KAH7676906.1"/>
    </source>
</evidence>
<name>A0ACB7VR09_DIOAL</name>
<gene>
    <name evidence="1" type="ORF">IHE45_07G047600</name>
</gene>
<protein>
    <submittedName>
        <fullName evidence="1">Feruloyl esterase protein</fullName>
        <ecNumber evidence="1">3.1.1.73</ecNumber>
    </submittedName>
</protein>
<keyword evidence="2" id="KW-1185">Reference proteome</keyword>
<proteinExistence type="predicted"/>
<organism evidence="1 2">
    <name type="scientific">Dioscorea alata</name>
    <name type="common">Purple yam</name>
    <dbReference type="NCBI Taxonomy" id="55571"/>
    <lineage>
        <taxon>Eukaryota</taxon>
        <taxon>Viridiplantae</taxon>
        <taxon>Streptophyta</taxon>
        <taxon>Embryophyta</taxon>
        <taxon>Tracheophyta</taxon>
        <taxon>Spermatophyta</taxon>
        <taxon>Magnoliopsida</taxon>
        <taxon>Liliopsida</taxon>
        <taxon>Dioscoreales</taxon>
        <taxon>Dioscoreaceae</taxon>
        <taxon>Dioscorea</taxon>
    </lineage>
</organism>